<dbReference type="Gramene" id="TraesRN5A0101032700.1">
    <property type="protein sequence ID" value="TraesRN5A0101032700.1"/>
    <property type="gene ID" value="TraesRN5A0101032700"/>
</dbReference>
<dbReference type="Gramene" id="TraesMAC5A03G02741380.1">
    <property type="protein sequence ID" value="TraesMAC5A03G02741380.1"/>
    <property type="gene ID" value="TraesMAC5A03G02741380"/>
</dbReference>
<dbReference type="PANTHER" id="PTHR33165">
    <property type="entry name" value="F-BOX DOMAIN CONTAINING PROTEIN-LIKE-RELATED"/>
    <property type="match status" value="1"/>
</dbReference>
<proteinExistence type="predicted"/>
<dbReference type="Gramene" id="TraesJAG5A03G02744510.1">
    <property type="protein sequence ID" value="TraesJAG5A03G02744510.1"/>
    <property type="gene ID" value="TraesJAG5A03G02744510"/>
</dbReference>
<organism evidence="3">
    <name type="scientific">Triticum aestivum</name>
    <name type="common">Wheat</name>
    <dbReference type="NCBI Taxonomy" id="4565"/>
    <lineage>
        <taxon>Eukaryota</taxon>
        <taxon>Viridiplantae</taxon>
        <taxon>Streptophyta</taxon>
        <taxon>Embryophyta</taxon>
        <taxon>Tracheophyta</taxon>
        <taxon>Spermatophyta</taxon>
        <taxon>Magnoliopsida</taxon>
        <taxon>Liliopsida</taxon>
        <taxon>Poales</taxon>
        <taxon>Poaceae</taxon>
        <taxon>BOP clade</taxon>
        <taxon>Pooideae</taxon>
        <taxon>Triticodae</taxon>
        <taxon>Triticeae</taxon>
        <taxon>Triticinae</taxon>
        <taxon>Triticum</taxon>
    </lineage>
</organism>
<evidence type="ECO:0000259" key="2">
    <source>
        <dbReference type="Pfam" id="PF03478"/>
    </source>
</evidence>
<feature type="domain" description="KIB1-4 beta-propeller" evidence="2">
    <location>
        <begin position="150"/>
        <end position="396"/>
    </location>
</feature>
<dbReference type="Proteomes" id="UP000019116">
    <property type="component" value="Chromosome 5A"/>
</dbReference>
<dbReference type="AlphaFoldDB" id="A0A3B6KQT7"/>
<dbReference type="Pfam" id="PF03478">
    <property type="entry name" value="Beta-prop_KIB1-4"/>
    <property type="match status" value="1"/>
</dbReference>
<feature type="compositionally biased region" description="Polar residues" evidence="1">
    <location>
        <begin position="63"/>
        <end position="78"/>
    </location>
</feature>
<dbReference type="Gramene" id="TraesPARA_EIv1.0_1530020.1">
    <property type="protein sequence ID" value="TraesPARA_EIv1.0_1530020.1.CDS"/>
    <property type="gene ID" value="TraesPARA_EIv1.0_1530020"/>
</dbReference>
<keyword evidence="4" id="KW-1185">Reference proteome</keyword>
<name>A0A3B6KQT7_WHEAT</name>
<dbReference type="Gramene" id="TraesLDM5A03G02745790.1">
    <property type="protein sequence ID" value="TraesLDM5A03G02745790.1"/>
    <property type="gene ID" value="TraesLDM5A03G02745790"/>
</dbReference>
<dbReference type="Gramene" id="TraesNOR5A03G02766730.1">
    <property type="protein sequence ID" value="TraesNOR5A03G02766730.1"/>
    <property type="gene ID" value="TraesNOR5A03G02766730"/>
</dbReference>
<dbReference type="Gramene" id="TraesLAC5A03G02697220.1">
    <property type="protein sequence ID" value="TraesLAC5A03G02697220.1"/>
    <property type="gene ID" value="TraesLAC5A03G02697220"/>
</dbReference>
<dbReference type="Gramene" id="TraesSTA5A03G02733980.1">
    <property type="protein sequence ID" value="TraesSTA5A03G02733980.1"/>
    <property type="gene ID" value="TraesSTA5A03G02733980"/>
</dbReference>
<reference evidence="3" key="1">
    <citation type="submission" date="2018-08" db="EMBL/GenBank/DDBJ databases">
        <authorList>
            <person name="Rossello M."/>
        </authorList>
    </citation>
    <scope>NUCLEOTIDE SEQUENCE [LARGE SCALE GENOMIC DNA]</scope>
    <source>
        <strain evidence="3">cv. Chinese Spring</strain>
    </source>
</reference>
<reference evidence="3" key="2">
    <citation type="submission" date="2018-10" db="UniProtKB">
        <authorList>
            <consortium name="EnsemblPlants"/>
        </authorList>
    </citation>
    <scope>IDENTIFICATION</scope>
</reference>
<sequence>MNCNWGTKRARSAFGGGGKAALSGQSTQPLRPNDRCVHSHLHPSWGAKRARSALGGGGKPALSVQSLPHPNNSASTSTRDWANLGDGPAGLIAELALASDVADYVRFRAVCQPWRRCSPDPRAGGLDGRFLPRQWIMLDKALAGPRRHRFLNISTGECIHMDLPELAEHTLLALTPEGLLLLLHESTLVVRLLNPLTHQLTHLPPVTALLSPEQSRSRRCGLQIKVMVSGVGLVADSSVAVSFFDPMVLAVAKPGDDSWTVAHNDGMNTTLSFAGRFYCATYRGVMVLNMGSDQQPPRLHMVADRSKSFYFNPMAHSLHLADNGGELMLVHRTLCHDTKYGRRYDVYRVDLEAGVLVPVKCFNGRAVFMGMGRTISVSAQNPFPCVASDTIYMGPDCDGKIQGYNIADGRRCDLIGAVCPRSVVDCLRYCIQGFGKLLA</sequence>
<dbReference type="PANTHER" id="PTHR33165:SF57">
    <property type="entry name" value="OS10G0568000 PROTEIN"/>
    <property type="match status" value="1"/>
</dbReference>
<dbReference type="Gramene" id="TraesARI5A03G02785050.1">
    <property type="protein sequence ID" value="TraesARI5A03G02785050.1"/>
    <property type="gene ID" value="TraesARI5A03G02785050"/>
</dbReference>
<dbReference type="Gramene" id="TraesCS5A02G431700.2">
    <property type="protein sequence ID" value="TraesCS5A02G431700.2"/>
    <property type="gene ID" value="TraesCS5A02G431700"/>
</dbReference>
<evidence type="ECO:0000313" key="4">
    <source>
        <dbReference type="Proteomes" id="UP000019116"/>
    </source>
</evidence>
<dbReference type="OrthoDB" id="653077at2759"/>
<protein>
    <recommendedName>
        <fullName evidence="2">KIB1-4 beta-propeller domain-containing protein</fullName>
    </recommendedName>
</protein>
<dbReference type="InterPro" id="IPR005174">
    <property type="entry name" value="KIB1-4_b-propeller"/>
</dbReference>
<evidence type="ECO:0000313" key="3">
    <source>
        <dbReference type="EnsemblPlants" id="TraesCS5A02G431700.2"/>
    </source>
</evidence>
<evidence type="ECO:0000256" key="1">
    <source>
        <dbReference type="SAM" id="MobiDB-lite"/>
    </source>
</evidence>
<feature type="region of interest" description="Disordered" evidence="1">
    <location>
        <begin position="1"/>
        <end position="78"/>
    </location>
</feature>
<dbReference type="Gramene" id="TraesCS5A03G1018800.1">
    <property type="protein sequence ID" value="TraesCS5A03G1018800.1.CDS"/>
    <property type="gene ID" value="TraesCS5A03G1018800"/>
</dbReference>
<dbReference type="PaxDb" id="4565-Traes_5AL_D234EAD98.1"/>
<dbReference type="EnsemblPlants" id="TraesCS5A02G431700.2">
    <property type="protein sequence ID" value="TraesCS5A02G431700.2"/>
    <property type="gene ID" value="TraesCS5A02G431700"/>
</dbReference>
<accession>A0A3B6KQT7</accession>